<evidence type="ECO:0000313" key="8">
    <source>
        <dbReference type="EMBL" id="VAH62879.1"/>
    </source>
</evidence>
<dbReference type="GO" id="GO:0005524">
    <property type="term" value="F:ATP binding"/>
    <property type="evidence" value="ECO:0007669"/>
    <property type="project" value="InterPro"/>
</dbReference>
<reference evidence="8 9" key="1">
    <citation type="submission" date="2017-09" db="EMBL/GenBank/DDBJ databases">
        <authorList>
            <consortium name="International Durum Wheat Genome Sequencing Consortium (IDWGSC)"/>
            <person name="Milanesi L."/>
        </authorList>
    </citation>
    <scope>NUCLEOTIDE SEQUENCE [LARGE SCALE GENOMIC DNA]</scope>
    <source>
        <strain evidence="9">cv. Svevo</strain>
    </source>
</reference>
<organism evidence="8 9">
    <name type="scientific">Triticum turgidum subsp. durum</name>
    <name type="common">Durum wheat</name>
    <name type="synonym">Triticum durum</name>
    <dbReference type="NCBI Taxonomy" id="4567"/>
    <lineage>
        <taxon>Eukaryota</taxon>
        <taxon>Viridiplantae</taxon>
        <taxon>Streptophyta</taxon>
        <taxon>Embryophyta</taxon>
        <taxon>Tracheophyta</taxon>
        <taxon>Spermatophyta</taxon>
        <taxon>Magnoliopsida</taxon>
        <taxon>Liliopsida</taxon>
        <taxon>Poales</taxon>
        <taxon>Poaceae</taxon>
        <taxon>BOP clade</taxon>
        <taxon>Pooideae</taxon>
        <taxon>Triticodae</taxon>
        <taxon>Triticeae</taxon>
        <taxon>Triticinae</taxon>
        <taxon>Triticum</taxon>
    </lineage>
</organism>
<dbReference type="PANTHER" id="PTHR24222">
    <property type="entry name" value="ABC TRANSPORTER B FAMILY"/>
    <property type="match status" value="1"/>
</dbReference>
<dbReference type="SUPFAM" id="SSF90123">
    <property type="entry name" value="ABC transporter transmembrane region"/>
    <property type="match status" value="1"/>
</dbReference>
<evidence type="ECO:0000256" key="2">
    <source>
        <dbReference type="ARBA" id="ARBA00022692"/>
    </source>
</evidence>
<dbReference type="InterPro" id="IPR036640">
    <property type="entry name" value="ABC1_TM_sf"/>
</dbReference>
<name>A0A9R0VKM9_TRITD</name>
<feature type="transmembrane region" description="Helical" evidence="6">
    <location>
        <begin position="89"/>
        <end position="111"/>
    </location>
</feature>
<evidence type="ECO:0000256" key="1">
    <source>
        <dbReference type="ARBA" id="ARBA00004141"/>
    </source>
</evidence>
<dbReference type="PANTHER" id="PTHR24222:SF60">
    <property type="entry name" value="ABC TRANSPORTER B FAMILY MEMBER 9"/>
    <property type="match status" value="1"/>
</dbReference>
<sequence length="224" mass="24852">MDDEAMRGRGEDAEKGERERKTEGARKVPFFSMFRYASRADMALMAVGTVAAMVNGMGDPLMTVVFAAVIDCFGAGDNVLQRVSKVVMYYIYLGIGTALASFLQVSCWTMTGERQSIRIRSLYLEAVLKQDVSFFDVEMTTGEAISRMSADTVLVQDALGEKVGKYAQLLTTFVGCFILLLCSHAYLQIFCLLQLCLGYVLKYQPGGRHHMPMRAMSSSRPLEL</sequence>
<keyword evidence="9" id="KW-1185">Reference proteome</keyword>
<dbReference type="Proteomes" id="UP000324705">
    <property type="component" value="Chromosome 3A"/>
</dbReference>
<dbReference type="Gene3D" id="1.20.1560.10">
    <property type="entry name" value="ABC transporter type 1, transmembrane domain"/>
    <property type="match status" value="1"/>
</dbReference>
<feature type="region of interest" description="Disordered" evidence="5">
    <location>
        <begin position="1"/>
        <end position="21"/>
    </location>
</feature>
<evidence type="ECO:0000256" key="6">
    <source>
        <dbReference type="SAM" id="Phobius"/>
    </source>
</evidence>
<evidence type="ECO:0000259" key="7">
    <source>
        <dbReference type="PROSITE" id="PS50929"/>
    </source>
</evidence>
<comment type="subcellular location">
    <subcellularLocation>
        <location evidence="1">Membrane</location>
        <topology evidence="1">Multi-pass membrane protein</topology>
    </subcellularLocation>
</comment>
<feature type="domain" description="ABC transmembrane type-1" evidence="7">
    <location>
        <begin position="46"/>
        <end position="181"/>
    </location>
</feature>
<feature type="transmembrane region" description="Helical" evidence="6">
    <location>
        <begin position="43"/>
        <end position="69"/>
    </location>
</feature>
<dbReference type="InterPro" id="IPR011527">
    <property type="entry name" value="ABC1_TM_dom"/>
</dbReference>
<gene>
    <name evidence="8" type="ORF">TRITD_3Av1G172540</name>
</gene>
<dbReference type="AlphaFoldDB" id="A0A9R0VKM9"/>
<dbReference type="InterPro" id="IPR039421">
    <property type="entry name" value="Type_1_exporter"/>
</dbReference>
<dbReference type="Pfam" id="PF00664">
    <property type="entry name" value="ABC_membrane"/>
    <property type="match status" value="1"/>
</dbReference>
<proteinExistence type="predicted"/>
<dbReference type="EMBL" id="LT934115">
    <property type="protein sequence ID" value="VAH62879.1"/>
    <property type="molecule type" value="Genomic_DNA"/>
</dbReference>
<protein>
    <recommendedName>
        <fullName evidence="7">ABC transmembrane type-1 domain-containing protein</fullName>
    </recommendedName>
</protein>
<keyword evidence="2 6" id="KW-0812">Transmembrane</keyword>
<dbReference type="GO" id="GO:0140359">
    <property type="term" value="F:ABC-type transporter activity"/>
    <property type="evidence" value="ECO:0007669"/>
    <property type="project" value="InterPro"/>
</dbReference>
<evidence type="ECO:0000256" key="4">
    <source>
        <dbReference type="ARBA" id="ARBA00023136"/>
    </source>
</evidence>
<dbReference type="GO" id="GO:0005886">
    <property type="term" value="C:plasma membrane"/>
    <property type="evidence" value="ECO:0007669"/>
    <property type="project" value="TreeGrafter"/>
</dbReference>
<keyword evidence="3 6" id="KW-1133">Transmembrane helix</keyword>
<dbReference type="Gramene" id="TRITD3Av1G172540.16">
    <property type="protein sequence ID" value="TRITD3Av1G172540.16"/>
    <property type="gene ID" value="TRITD3Av1G172540"/>
</dbReference>
<keyword evidence="4 6" id="KW-0472">Membrane</keyword>
<dbReference type="PROSITE" id="PS50929">
    <property type="entry name" value="ABC_TM1F"/>
    <property type="match status" value="1"/>
</dbReference>
<evidence type="ECO:0000256" key="3">
    <source>
        <dbReference type="ARBA" id="ARBA00022989"/>
    </source>
</evidence>
<feature type="transmembrane region" description="Helical" evidence="6">
    <location>
        <begin position="166"/>
        <end position="187"/>
    </location>
</feature>
<evidence type="ECO:0000313" key="9">
    <source>
        <dbReference type="Proteomes" id="UP000324705"/>
    </source>
</evidence>
<evidence type="ECO:0000256" key="5">
    <source>
        <dbReference type="SAM" id="MobiDB-lite"/>
    </source>
</evidence>
<accession>A0A9R0VKM9</accession>